<feature type="region of interest" description="Disordered" evidence="1">
    <location>
        <begin position="1"/>
        <end position="68"/>
    </location>
</feature>
<comment type="caution">
    <text evidence="2">The sequence shown here is derived from an EMBL/GenBank/DDBJ whole genome shotgun (WGS) entry which is preliminary data.</text>
</comment>
<reference evidence="2 3" key="1">
    <citation type="submission" date="2019-05" db="EMBL/GenBank/DDBJ databases">
        <title>Another draft genome of Portunus trituberculatus and its Hox gene families provides insights of decapod evolution.</title>
        <authorList>
            <person name="Jeong J.-H."/>
            <person name="Song I."/>
            <person name="Kim S."/>
            <person name="Choi T."/>
            <person name="Kim D."/>
            <person name="Ryu S."/>
            <person name="Kim W."/>
        </authorList>
    </citation>
    <scope>NUCLEOTIDE SEQUENCE [LARGE SCALE GENOMIC DNA]</scope>
    <source>
        <tissue evidence="2">Muscle</tissue>
    </source>
</reference>
<dbReference type="EMBL" id="VSRR010119176">
    <property type="protein sequence ID" value="MPC99629.1"/>
    <property type="molecule type" value="Genomic_DNA"/>
</dbReference>
<feature type="compositionally biased region" description="Polar residues" evidence="1">
    <location>
        <begin position="48"/>
        <end position="62"/>
    </location>
</feature>
<gene>
    <name evidence="2" type="ORF">E2C01_095056</name>
</gene>
<dbReference type="Proteomes" id="UP000324222">
    <property type="component" value="Unassembled WGS sequence"/>
</dbReference>
<keyword evidence="3" id="KW-1185">Reference proteome</keyword>
<dbReference type="AlphaFoldDB" id="A0A5B7JXU3"/>
<sequence length="68" mass="7290">MQRNQNASISPKYDGSEAARDPTIQTNKQTQINARWPPPPSPLPTLTRGANNTASAPPTGTHHTNKAS</sequence>
<organism evidence="2 3">
    <name type="scientific">Portunus trituberculatus</name>
    <name type="common">Swimming crab</name>
    <name type="synonym">Neptunus trituberculatus</name>
    <dbReference type="NCBI Taxonomy" id="210409"/>
    <lineage>
        <taxon>Eukaryota</taxon>
        <taxon>Metazoa</taxon>
        <taxon>Ecdysozoa</taxon>
        <taxon>Arthropoda</taxon>
        <taxon>Crustacea</taxon>
        <taxon>Multicrustacea</taxon>
        <taxon>Malacostraca</taxon>
        <taxon>Eumalacostraca</taxon>
        <taxon>Eucarida</taxon>
        <taxon>Decapoda</taxon>
        <taxon>Pleocyemata</taxon>
        <taxon>Brachyura</taxon>
        <taxon>Eubrachyura</taxon>
        <taxon>Portunoidea</taxon>
        <taxon>Portunidae</taxon>
        <taxon>Portuninae</taxon>
        <taxon>Portunus</taxon>
    </lineage>
</organism>
<feature type="compositionally biased region" description="Polar residues" evidence="1">
    <location>
        <begin position="23"/>
        <end position="33"/>
    </location>
</feature>
<protein>
    <submittedName>
        <fullName evidence="2">Uncharacterized protein</fullName>
    </submittedName>
</protein>
<name>A0A5B7JXU3_PORTR</name>
<evidence type="ECO:0000256" key="1">
    <source>
        <dbReference type="SAM" id="MobiDB-lite"/>
    </source>
</evidence>
<accession>A0A5B7JXU3</accession>
<evidence type="ECO:0000313" key="3">
    <source>
        <dbReference type="Proteomes" id="UP000324222"/>
    </source>
</evidence>
<evidence type="ECO:0000313" key="2">
    <source>
        <dbReference type="EMBL" id="MPC99629.1"/>
    </source>
</evidence>
<proteinExistence type="predicted"/>